<evidence type="ECO:0000256" key="4">
    <source>
        <dbReference type="ARBA" id="ARBA00023270"/>
    </source>
</evidence>
<keyword evidence="8" id="KW-1185">Reference proteome</keyword>
<dbReference type="GO" id="GO:0006018">
    <property type="term" value="P:2-deoxyribose 1-phosphate catabolic process"/>
    <property type="evidence" value="ECO:0007669"/>
    <property type="project" value="UniProtKB-UniRule"/>
</dbReference>
<dbReference type="InterPro" id="IPR028581">
    <property type="entry name" value="DeoC_typeI"/>
</dbReference>
<accession>A0A1X6X5J3</accession>
<sequence>MTHAVTAADLAARIDHTLLKPESSSADFAGLVADARALGVLAVCVSPSALPLKDTGDLVIATVCGFPSGAVQTDVKAAEASRAVTDGAREVDMVVNLGLVKDGAWDLFEADVRGVVGAVASAARRLGLPEADGPESAAKGAAIVKVILESAALTDEEIVEACRRSEAAGAHYVKTSTGFHPSGGASAHAVALMRETVGDRLGVKASGGVRTLEAAQQMLDAGASRLGLSGSKVILDQLAG</sequence>
<comment type="similarity">
    <text evidence="1 6">Belongs to the DeoC/FbaB aldolase family. DeoC type 1 subfamily.</text>
</comment>
<dbReference type="SMART" id="SM01133">
    <property type="entry name" value="DeoC"/>
    <property type="match status" value="1"/>
</dbReference>
<dbReference type="AlphaFoldDB" id="A0A1X6X5J3"/>
<dbReference type="PANTHER" id="PTHR10889:SF1">
    <property type="entry name" value="DEOXYRIBOSE-PHOSPHATE ALDOLASE"/>
    <property type="match status" value="1"/>
</dbReference>
<dbReference type="InterPro" id="IPR013785">
    <property type="entry name" value="Aldolase_TIM"/>
</dbReference>
<dbReference type="GO" id="GO:0009264">
    <property type="term" value="P:deoxyribonucleotide catabolic process"/>
    <property type="evidence" value="ECO:0007669"/>
    <property type="project" value="UniProtKB-UniRule"/>
</dbReference>
<evidence type="ECO:0000313" key="8">
    <source>
        <dbReference type="Proteomes" id="UP000196581"/>
    </source>
</evidence>
<dbReference type="UniPathway" id="UPA00002">
    <property type="reaction ID" value="UER00468"/>
</dbReference>
<dbReference type="GO" id="GO:0005737">
    <property type="term" value="C:cytoplasm"/>
    <property type="evidence" value="ECO:0007669"/>
    <property type="project" value="UniProtKB-SubCell"/>
</dbReference>
<dbReference type="GO" id="GO:0016052">
    <property type="term" value="P:carbohydrate catabolic process"/>
    <property type="evidence" value="ECO:0007669"/>
    <property type="project" value="TreeGrafter"/>
</dbReference>
<dbReference type="NCBIfam" id="TIGR00126">
    <property type="entry name" value="deoC"/>
    <property type="match status" value="1"/>
</dbReference>
<comment type="catalytic activity">
    <reaction evidence="5 6">
        <text>2-deoxy-D-ribose 5-phosphate = D-glyceraldehyde 3-phosphate + acetaldehyde</text>
        <dbReference type="Rhea" id="RHEA:12821"/>
        <dbReference type="ChEBI" id="CHEBI:15343"/>
        <dbReference type="ChEBI" id="CHEBI:59776"/>
        <dbReference type="ChEBI" id="CHEBI:62877"/>
        <dbReference type="EC" id="4.1.2.4"/>
    </reaction>
</comment>
<proteinExistence type="inferred from homology"/>
<dbReference type="InterPro" id="IPR002915">
    <property type="entry name" value="DeoC/FbaB/LacD_aldolase"/>
</dbReference>
<dbReference type="HAMAP" id="MF_00114">
    <property type="entry name" value="DeoC_type1"/>
    <property type="match status" value="1"/>
</dbReference>
<evidence type="ECO:0000256" key="3">
    <source>
        <dbReference type="ARBA" id="ARBA00023239"/>
    </source>
</evidence>
<reference evidence="8" key="1">
    <citation type="submission" date="2017-02" db="EMBL/GenBank/DDBJ databases">
        <authorList>
            <person name="Dridi B."/>
        </authorList>
    </citation>
    <scope>NUCLEOTIDE SEQUENCE [LARGE SCALE GENOMIC DNA]</scope>
    <source>
        <strain evidence="8">B Co 03.10</strain>
    </source>
</reference>
<dbReference type="PANTHER" id="PTHR10889">
    <property type="entry name" value="DEOXYRIBOSE-PHOSPHATE ALDOLASE"/>
    <property type="match status" value="1"/>
</dbReference>
<organism evidence="7 8">
    <name type="scientific">Brevibacterium yomogidense</name>
    <dbReference type="NCBI Taxonomy" id="946573"/>
    <lineage>
        <taxon>Bacteria</taxon>
        <taxon>Bacillati</taxon>
        <taxon>Actinomycetota</taxon>
        <taxon>Actinomycetes</taxon>
        <taxon>Micrococcales</taxon>
        <taxon>Brevibacteriaceae</taxon>
        <taxon>Brevibacterium</taxon>
    </lineage>
</organism>
<dbReference type="InterPro" id="IPR011343">
    <property type="entry name" value="DeoC"/>
</dbReference>
<comment type="subcellular location">
    <subcellularLocation>
        <location evidence="6">Cytoplasm</location>
    </subcellularLocation>
</comment>
<dbReference type="Proteomes" id="UP000196581">
    <property type="component" value="Unassembled WGS sequence"/>
</dbReference>
<comment type="pathway">
    <text evidence="6">Carbohydrate degradation; 2-deoxy-D-ribose 1-phosphate degradation; D-glyceraldehyde 3-phosphate and acetaldehyde from 2-deoxy-alpha-D-ribose 1-phosphate: step 2/2.</text>
</comment>
<dbReference type="Gene3D" id="3.20.20.70">
    <property type="entry name" value="Aldolase class I"/>
    <property type="match status" value="1"/>
</dbReference>
<dbReference type="Pfam" id="PF01791">
    <property type="entry name" value="DeoC"/>
    <property type="match status" value="1"/>
</dbReference>
<evidence type="ECO:0000256" key="1">
    <source>
        <dbReference type="ARBA" id="ARBA00010936"/>
    </source>
</evidence>
<dbReference type="PIRSF" id="PIRSF001357">
    <property type="entry name" value="DeoC"/>
    <property type="match status" value="1"/>
</dbReference>
<keyword evidence="2 6" id="KW-0963">Cytoplasm</keyword>
<evidence type="ECO:0000256" key="2">
    <source>
        <dbReference type="ARBA" id="ARBA00022490"/>
    </source>
</evidence>
<keyword evidence="4 6" id="KW-0704">Schiff base</keyword>
<evidence type="ECO:0000256" key="5">
    <source>
        <dbReference type="ARBA" id="ARBA00048791"/>
    </source>
</evidence>
<feature type="active site" description="Proton donor/acceptor" evidence="6">
    <location>
        <position position="92"/>
    </location>
</feature>
<keyword evidence="3 6" id="KW-0456">Lyase</keyword>
<feature type="active site" description="Schiff-base intermediate with acetaldehyde" evidence="6">
    <location>
        <position position="174"/>
    </location>
</feature>
<evidence type="ECO:0000256" key="6">
    <source>
        <dbReference type="HAMAP-Rule" id="MF_00114"/>
    </source>
</evidence>
<name>A0A1X6X5J3_9MICO</name>
<dbReference type="EMBL" id="FWFF01000005">
    <property type="protein sequence ID" value="SLM94279.1"/>
    <property type="molecule type" value="Genomic_DNA"/>
</dbReference>
<protein>
    <recommendedName>
        <fullName evidence="6">Deoxyribose-phosphate aldolase</fullName>
        <shortName evidence="6">DERA</shortName>
        <ecNumber evidence="6">4.1.2.4</ecNumber>
    </recommendedName>
    <alternativeName>
        <fullName evidence="6">2-deoxy-D-ribose 5-phosphate aldolase</fullName>
    </alternativeName>
    <alternativeName>
        <fullName evidence="6">Phosphodeoxyriboaldolase</fullName>
        <shortName evidence="6">Deoxyriboaldolase</shortName>
    </alternativeName>
</protein>
<dbReference type="RefSeq" id="WP_087005142.1">
    <property type="nucleotide sequence ID" value="NZ_FWFF01000005.1"/>
</dbReference>
<evidence type="ECO:0000313" key="7">
    <source>
        <dbReference type="EMBL" id="SLM94279.1"/>
    </source>
</evidence>
<feature type="active site" description="Proton donor/acceptor" evidence="6">
    <location>
        <position position="204"/>
    </location>
</feature>
<dbReference type="GO" id="GO:0004139">
    <property type="term" value="F:deoxyribose-phosphate aldolase activity"/>
    <property type="evidence" value="ECO:0007669"/>
    <property type="project" value="UniProtKB-UniRule"/>
</dbReference>
<comment type="function">
    <text evidence="6">Catalyzes a reversible aldol reaction between acetaldehyde and D-glyceraldehyde 3-phosphate to generate 2-deoxy-D-ribose 5-phosphate.</text>
</comment>
<gene>
    <name evidence="6" type="primary">deoC</name>
    <name evidence="7" type="ORF">FM105_04040</name>
</gene>
<dbReference type="CDD" id="cd00959">
    <property type="entry name" value="DeoC"/>
    <property type="match status" value="1"/>
</dbReference>
<dbReference type="SUPFAM" id="SSF51569">
    <property type="entry name" value="Aldolase"/>
    <property type="match status" value="1"/>
</dbReference>
<dbReference type="EC" id="4.1.2.4" evidence="6"/>